<dbReference type="RefSeq" id="WP_020211314.1">
    <property type="nucleotide sequence ID" value="NZ_JRLX01000008.1"/>
</dbReference>
<evidence type="ECO:0000313" key="2">
    <source>
        <dbReference type="Proteomes" id="UP000030152"/>
    </source>
</evidence>
<gene>
    <name evidence="1" type="ORF">Q765_08775</name>
</gene>
<organism evidence="1 2">
    <name type="scientific">Flavobacterium rivuli WB 3.3-2 = DSM 21788</name>
    <dbReference type="NCBI Taxonomy" id="1121895"/>
    <lineage>
        <taxon>Bacteria</taxon>
        <taxon>Pseudomonadati</taxon>
        <taxon>Bacteroidota</taxon>
        <taxon>Flavobacteriia</taxon>
        <taxon>Flavobacteriales</taxon>
        <taxon>Flavobacteriaceae</taxon>
        <taxon>Flavobacterium</taxon>
    </lineage>
</organism>
<proteinExistence type="predicted"/>
<protein>
    <submittedName>
        <fullName evidence="1">Uncharacterized protein</fullName>
    </submittedName>
</protein>
<sequence length="76" mass="8437">MATRLTLVDDDGNAMECFLNKNNTVQVNVSTDSDEFLSTASISLHKEHVQKLIRILTETLSTMEDTIAPNESVLVQ</sequence>
<reference evidence="1 2" key="1">
    <citation type="submission" date="2013-09" db="EMBL/GenBank/DDBJ databases">
        <authorList>
            <person name="Zeng Z."/>
            <person name="Chen C."/>
        </authorList>
    </citation>
    <scope>NUCLEOTIDE SEQUENCE [LARGE SCALE GENOMIC DNA]</scope>
    <source>
        <strain evidence="1 2">WB 3.3-2</strain>
    </source>
</reference>
<name>A0A0A2M5L6_9FLAO</name>
<accession>A0A0A2M5L6</accession>
<dbReference type="STRING" id="1121895.GCA_000378485_00189"/>
<dbReference type="Proteomes" id="UP000030152">
    <property type="component" value="Unassembled WGS sequence"/>
</dbReference>
<comment type="caution">
    <text evidence="1">The sequence shown here is derived from an EMBL/GenBank/DDBJ whole genome shotgun (WGS) entry which is preliminary data.</text>
</comment>
<dbReference type="OrthoDB" id="103286at237"/>
<dbReference type="EMBL" id="JRLX01000008">
    <property type="protein sequence ID" value="KGO86713.1"/>
    <property type="molecule type" value="Genomic_DNA"/>
</dbReference>
<dbReference type="AlphaFoldDB" id="A0A0A2M5L6"/>
<keyword evidence="2" id="KW-1185">Reference proteome</keyword>
<evidence type="ECO:0000313" key="1">
    <source>
        <dbReference type="EMBL" id="KGO86713.1"/>
    </source>
</evidence>